<keyword evidence="4 6" id="KW-0378">Hydrolase</keyword>
<proteinExistence type="inferred from homology"/>
<dbReference type="Pfam" id="PF03852">
    <property type="entry name" value="Vsr"/>
    <property type="match status" value="1"/>
</dbReference>
<protein>
    <recommendedName>
        <fullName evidence="6">Very short patch repair endonuclease</fullName>
        <ecNumber evidence="6">3.1.-.-</ecNumber>
    </recommendedName>
</protein>
<dbReference type="CDD" id="cd00221">
    <property type="entry name" value="Vsr"/>
    <property type="match status" value="1"/>
</dbReference>
<dbReference type="Proteomes" id="UP000500870">
    <property type="component" value="Chromosome 1"/>
</dbReference>
<gene>
    <name evidence="7" type="primary">vsr</name>
    <name evidence="7" type="ORF">FOB41_15055</name>
</gene>
<evidence type="ECO:0000313" key="7">
    <source>
        <dbReference type="EMBL" id="QIX23043.1"/>
    </source>
</evidence>
<evidence type="ECO:0000256" key="2">
    <source>
        <dbReference type="ARBA" id="ARBA00022759"/>
    </source>
</evidence>
<comment type="similarity">
    <text evidence="6">Belongs to the vsr family.</text>
</comment>
<dbReference type="EC" id="3.1.-.-" evidence="6"/>
<keyword evidence="1 6" id="KW-0540">Nuclease</keyword>
<evidence type="ECO:0000256" key="1">
    <source>
        <dbReference type="ARBA" id="ARBA00022722"/>
    </source>
</evidence>
<sequence>MPETSPERSWVMSRVGHKNTKPEMIVRRLVHGMGYRYRLHRTNLPGSPDLVFPSKKKVVFVHGCFWHAHADQHCKLSRPPKTRLDYWGPKLSRNKERDSATEQKLKLEGWDVLVVWECQLRDRNALASRLREFLDRCPQENELL</sequence>
<dbReference type="InterPro" id="IPR004603">
    <property type="entry name" value="DNA_mismatch_endonuc_vsr"/>
</dbReference>
<dbReference type="InterPro" id="IPR011335">
    <property type="entry name" value="Restrct_endonuc-II-like"/>
</dbReference>
<evidence type="ECO:0000256" key="4">
    <source>
        <dbReference type="ARBA" id="ARBA00022801"/>
    </source>
</evidence>
<dbReference type="EMBL" id="CP050898">
    <property type="protein sequence ID" value="QIX23043.1"/>
    <property type="molecule type" value="Genomic_DNA"/>
</dbReference>
<dbReference type="REBASE" id="398119">
    <property type="entry name" value="V.Rpu633ORF15040P"/>
</dbReference>
<dbReference type="AlphaFoldDB" id="A0A6H0ZS38"/>
<dbReference type="NCBIfam" id="TIGR00632">
    <property type="entry name" value="vsr"/>
    <property type="match status" value="1"/>
</dbReference>
<evidence type="ECO:0000256" key="6">
    <source>
        <dbReference type="PIRNR" id="PIRNR018267"/>
    </source>
</evidence>
<evidence type="ECO:0000256" key="5">
    <source>
        <dbReference type="ARBA" id="ARBA00023204"/>
    </source>
</evidence>
<comment type="function">
    <text evidence="6">May nick specific sequences that contain T:G mispairs resulting from m5C-deamination.</text>
</comment>
<dbReference type="GO" id="GO:0004519">
    <property type="term" value="F:endonuclease activity"/>
    <property type="evidence" value="ECO:0007669"/>
    <property type="project" value="UniProtKB-KW"/>
</dbReference>
<evidence type="ECO:0000256" key="3">
    <source>
        <dbReference type="ARBA" id="ARBA00022763"/>
    </source>
</evidence>
<evidence type="ECO:0000313" key="8">
    <source>
        <dbReference type="Proteomes" id="UP000500870"/>
    </source>
</evidence>
<dbReference type="PIRSF" id="PIRSF018267">
    <property type="entry name" value="VSR_endonuc"/>
    <property type="match status" value="1"/>
</dbReference>
<dbReference type="RefSeq" id="WP_177319305.1">
    <property type="nucleotide sequence ID" value="NZ_CP050898.1"/>
</dbReference>
<dbReference type="SUPFAM" id="SSF52980">
    <property type="entry name" value="Restriction endonuclease-like"/>
    <property type="match status" value="1"/>
</dbReference>
<keyword evidence="3 6" id="KW-0227">DNA damage</keyword>
<accession>A0A6H0ZS38</accession>
<dbReference type="GO" id="GO:0016787">
    <property type="term" value="F:hydrolase activity"/>
    <property type="evidence" value="ECO:0007669"/>
    <property type="project" value="UniProtKB-KW"/>
</dbReference>
<name>A0A6H0ZS38_9HYPH</name>
<dbReference type="Gene3D" id="3.40.960.10">
    <property type="entry name" value="VSR Endonuclease"/>
    <property type="match status" value="1"/>
</dbReference>
<dbReference type="GO" id="GO:0006298">
    <property type="term" value="P:mismatch repair"/>
    <property type="evidence" value="ECO:0007669"/>
    <property type="project" value="UniProtKB-UniRule"/>
</dbReference>
<reference evidence="7 8" key="1">
    <citation type="submission" date="2020-04" db="EMBL/GenBank/DDBJ databases">
        <title>FDA dAtabase for Regulatory Grade micrObial Sequences (FDA-ARGOS): Supporting development and validation of Infectious Disease Dx tests.</title>
        <authorList>
            <person name="Sciortino C."/>
            <person name="Tallon L."/>
            <person name="Sadzewicz L."/>
            <person name="Vavikolanu K."/>
            <person name="Mehta A."/>
            <person name="Aluvathingal J."/>
            <person name="Nadendla S."/>
            <person name="Nandy P."/>
            <person name="Geyer C."/>
            <person name="Yan Y."/>
            <person name="Sichtig H."/>
        </authorList>
    </citation>
    <scope>NUCLEOTIDE SEQUENCE [LARGE SCALE GENOMIC DNA]</scope>
    <source>
        <strain evidence="7 8">FDAARGOS_633</strain>
    </source>
</reference>
<keyword evidence="2 6" id="KW-0255">Endonuclease</keyword>
<keyword evidence="5 6" id="KW-0234">DNA repair</keyword>
<organism evidence="7 8">
    <name type="scientific">Agrobacterium pusense</name>
    <dbReference type="NCBI Taxonomy" id="648995"/>
    <lineage>
        <taxon>Bacteria</taxon>
        <taxon>Pseudomonadati</taxon>
        <taxon>Pseudomonadota</taxon>
        <taxon>Alphaproteobacteria</taxon>
        <taxon>Hyphomicrobiales</taxon>
        <taxon>Rhizobiaceae</taxon>
        <taxon>Rhizobium/Agrobacterium group</taxon>
        <taxon>Agrobacterium</taxon>
    </lineage>
</organism>